<sequence>MGSFPGTLSLMFQSIIYDMDPFEPLKYTEPLKALKATW</sequence>
<evidence type="ECO:0000313" key="1">
    <source>
        <dbReference type="EMBL" id="CAF2077767.1"/>
    </source>
</evidence>
<dbReference type="Proteomes" id="UP001295469">
    <property type="component" value="Chromosome C01"/>
</dbReference>
<protein>
    <submittedName>
        <fullName evidence="1">(rape) hypothetical protein</fullName>
    </submittedName>
</protein>
<reference evidence="1" key="1">
    <citation type="submission" date="2021-01" db="EMBL/GenBank/DDBJ databases">
        <authorList>
            <consortium name="Genoscope - CEA"/>
            <person name="William W."/>
        </authorList>
    </citation>
    <scope>NUCLEOTIDE SEQUENCE</scope>
</reference>
<dbReference type="EMBL" id="HG994365">
    <property type="protein sequence ID" value="CAF2077767.1"/>
    <property type="molecule type" value="Genomic_DNA"/>
</dbReference>
<gene>
    <name evidence="1" type="ORF">DARMORV10_C01P45010.1</name>
</gene>
<organism evidence="1">
    <name type="scientific">Brassica napus</name>
    <name type="common">Rape</name>
    <dbReference type="NCBI Taxonomy" id="3708"/>
    <lineage>
        <taxon>Eukaryota</taxon>
        <taxon>Viridiplantae</taxon>
        <taxon>Streptophyta</taxon>
        <taxon>Embryophyta</taxon>
        <taxon>Tracheophyta</taxon>
        <taxon>Spermatophyta</taxon>
        <taxon>Magnoliopsida</taxon>
        <taxon>eudicotyledons</taxon>
        <taxon>Gunneridae</taxon>
        <taxon>Pentapetalae</taxon>
        <taxon>rosids</taxon>
        <taxon>malvids</taxon>
        <taxon>Brassicales</taxon>
        <taxon>Brassicaceae</taxon>
        <taxon>Brassiceae</taxon>
        <taxon>Brassica</taxon>
    </lineage>
</organism>
<proteinExistence type="predicted"/>
<name>A0A816RT86_BRANA</name>
<dbReference type="AlphaFoldDB" id="A0A816RT86"/>
<accession>A0A816RT86</accession>